<dbReference type="EMBL" id="OV725081">
    <property type="protein sequence ID" value="CAH1402709.1"/>
    <property type="molecule type" value="Genomic_DNA"/>
</dbReference>
<keyword evidence="7 10" id="KW-0653">Protein transport</keyword>
<gene>
    <name evidence="11" type="ORF">NEZAVI_LOCUS11469</name>
</gene>
<evidence type="ECO:0000256" key="4">
    <source>
        <dbReference type="ARBA" id="ARBA00006536"/>
    </source>
</evidence>
<dbReference type="Proteomes" id="UP001152798">
    <property type="component" value="Chromosome 5"/>
</dbReference>
<comment type="function">
    <text evidence="10">Plays a role in vesicular protein sorting.</text>
</comment>
<keyword evidence="12" id="KW-1185">Reference proteome</keyword>
<dbReference type="GO" id="GO:0042147">
    <property type="term" value="P:retrograde transport, endosome to Golgi"/>
    <property type="evidence" value="ECO:0007669"/>
    <property type="project" value="InterPro"/>
</dbReference>
<organism evidence="11 12">
    <name type="scientific">Nezara viridula</name>
    <name type="common">Southern green stink bug</name>
    <name type="synonym">Cimex viridulus</name>
    <dbReference type="NCBI Taxonomy" id="85310"/>
    <lineage>
        <taxon>Eukaryota</taxon>
        <taxon>Metazoa</taxon>
        <taxon>Ecdysozoa</taxon>
        <taxon>Arthropoda</taxon>
        <taxon>Hexapoda</taxon>
        <taxon>Insecta</taxon>
        <taxon>Pterygota</taxon>
        <taxon>Neoptera</taxon>
        <taxon>Paraneoptera</taxon>
        <taxon>Hemiptera</taxon>
        <taxon>Heteroptera</taxon>
        <taxon>Panheteroptera</taxon>
        <taxon>Pentatomomorpha</taxon>
        <taxon>Pentatomoidea</taxon>
        <taxon>Pentatomidae</taxon>
        <taxon>Pentatominae</taxon>
        <taxon>Nezara</taxon>
    </lineage>
</organism>
<evidence type="ECO:0000313" key="11">
    <source>
        <dbReference type="EMBL" id="CAH1402709.1"/>
    </source>
</evidence>
<dbReference type="GO" id="GO:0030906">
    <property type="term" value="C:retromer, cargo-selective complex"/>
    <property type="evidence" value="ECO:0007669"/>
    <property type="project" value="InterPro"/>
</dbReference>
<evidence type="ECO:0000256" key="2">
    <source>
        <dbReference type="ARBA" id="ARBA00004394"/>
    </source>
</evidence>
<dbReference type="GO" id="GO:0005770">
    <property type="term" value="C:late endosome"/>
    <property type="evidence" value="ECO:0007669"/>
    <property type="project" value="TreeGrafter"/>
</dbReference>
<evidence type="ECO:0000256" key="7">
    <source>
        <dbReference type="ARBA" id="ARBA00022927"/>
    </source>
</evidence>
<protein>
    <recommendedName>
        <fullName evidence="10">Vacuolar protein sorting-associated protein 35</fullName>
    </recommendedName>
</protein>
<dbReference type="GO" id="GO:0005829">
    <property type="term" value="C:cytosol"/>
    <property type="evidence" value="ECO:0007669"/>
    <property type="project" value="GOC"/>
</dbReference>
<keyword evidence="6" id="KW-0963">Cytoplasm</keyword>
<evidence type="ECO:0000256" key="8">
    <source>
        <dbReference type="ARBA" id="ARBA00023034"/>
    </source>
</evidence>
<dbReference type="OrthoDB" id="10258141at2759"/>
<comment type="similarity">
    <text evidence="4 10">Belongs to the VPS35 family.</text>
</comment>
<dbReference type="PANTHER" id="PTHR11099:SF0">
    <property type="entry name" value="VACUOLAR PROTEIN SORTING-ASSOCIATED PROTEIN 35"/>
    <property type="match status" value="1"/>
</dbReference>
<dbReference type="FunFam" id="1.25.40.660:FF:000003">
    <property type="entry name" value="Vacuolar protein sorting-associated protein 35"/>
    <property type="match status" value="1"/>
</dbReference>
<dbReference type="PIRSF" id="PIRSF009375">
    <property type="entry name" value="Retromer_Vps35"/>
    <property type="match status" value="1"/>
</dbReference>
<name>A0A9P0HJ43_NEZVI</name>
<evidence type="ECO:0000256" key="10">
    <source>
        <dbReference type="PIRNR" id="PIRNR009375"/>
    </source>
</evidence>
<comment type="subcellular location">
    <subcellularLocation>
        <location evidence="3">Cytoplasm</location>
    </subcellularLocation>
    <subcellularLocation>
        <location evidence="2">Golgi apparatus membrane</location>
    </subcellularLocation>
    <subcellularLocation>
        <location evidence="1">Membrane</location>
        <topology evidence="1">Peripheral membrane protein</topology>
    </subcellularLocation>
</comment>
<dbReference type="GO" id="GO:0006886">
    <property type="term" value="P:intracellular protein transport"/>
    <property type="evidence" value="ECO:0007669"/>
    <property type="project" value="TreeGrafter"/>
</dbReference>
<evidence type="ECO:0000256" key="1">
    <source>
        <dbReference type="ARBA" id="ARBA00004170"/>
    </source>
</evidence>
<dbReference type="InterPro" id="IPR005378">
    <property type="entry name" value="Vps35"/>
</dbReference>
<sequence>MITMTPPPQSPERQEKLLADALAIVKEQAFEMKLNLDKGKLMDALKQASIMLSELRTSLLSPKSYYELYMAISDQLRHLELYLLDEFQKGRKVPDLYEIVQYFGNIVPRLYLLITVGLIYMKTNKSLRQSLMRDLVEMCRGVQHPLRGLFLRNYLLQCVRNILPDNVEGGDGEGTVKDSIDFVLMNFAEMNKLWVRMQHQGHSRERERREREREELRLLVGTNLVRLSQLESITLEKYCKLVLPGILEQVVSCRDAIAQEYLMECIIQVFPDEFHLATLSPFLKSCAQLQPGVNVKNVVIALIDRLASYASSPEVASSPSQLEALFTIFSEQISLIIQTRADLPTEDMLSLQVSLANLALKCYPERVDYVNTVLENTLNVFERLQISQVEYNSSVSRELTRLLNIPLQTYNNILTILKLSHFTPLLGIFDLEGRKNMAALIVNNALTNGTCISTSNEVDLILTMISSLVTEEESSSLVEEDPEDFADEQGLLARFIHQLRSDIPDDHYQILLKAKSHFMKGGQKRIRYSLPPLIFSAYRLAYRYADMKEQDNDWGKKCLKLMEYSHGLAGSLAKAEYPDLSLRLYLQGTLTAVQIGFPSYEEIAYEFLSQGFSLYEEEMRDSKSQLSALTLLAGVFDRASIHFSEENSRPVRNQSSLAAGKLLKKPDQCRGITLCAHLYATINPSTNQVEDAQKVVECLKKGVRLATQCMDPAVQTQLFVELLDHYVYFYEKGIETISDNMISQLIAKIREELANLDSSEETEQITKHLENTLGHLKGRSNSGIVI</sequence>
<evidence type="ECO:0000256" key="5">
    <source>
        <dbReference type="ARBA" id="ARBA00022448"/>
    </source>
</evidence>
<keyword evidence="5 10" id="KW-0813">Transport</keyword>
<keyword evidence="8" id="KW-0333">Golgi apparatus</keyword>
<keyword evidence="9" id="KW-0472">Membrane</keyword>
<dbReference type="Pfam" id="PF03635">
    <property type="entry name" value="Vps35"/>
    <property type="match status" value="1"/>
</dbReference>
<reference evidence="11" key="1">
    <citation type="submission" date="2022-01" db="EMBL/GenBank/DDBJ databases">
        <authorList>
            <person name="King R."/>
        </authorList>
    </citation>
    <scope>NUCLEOTIDE SEQUENCE</scope>
</reference>
<proteinExistence type="inferred from homology"/>
<dbReference type="InterPro" id="IPR042491">
    <property type="entry name" value="Vps35_C"/>
</dbReference>
<evidence type="ECO:0000313" key="12">
    <source>
        <dbReference type="Proteomes" id="UP001152798"/>
    </source>
</evidence>
<dbReference type="GO" id="GO:0000139">
    <property type="term" value="C:Golgi membrane"/>
    <property type="evidence" value="ECO:0007669"/>
    <property type="project" value="UniProtKB-SubCell"/>
</dbReference>
<accession>A0A9P0HJ43</accession>
<evidence type="ECO:0000256" key="6">
    <source>
        <dbReference type="ARBA" id="ARBA00022490"/>
    </source>
</evidence>
<dbReference type="AlphaFoldDB" id="A0A9P0HJ43"/>
<evidence type="ECO:0000256" key="3">
    <source>
        <dbReference type="ARBA" id="ARBA00004496"/>
    </source>
</evidence>
<dbReference type="PANTHER" id="PTHR11099">
    <property type="entry name" value="VACUOLAR SORTING PROTEIN 35"/>
    <property type="match status" value="1"/>
</dbReference>
<dbReference type="Gene3D" id="1.25.40.660">
    <property type="entry name" value="Vacuolar protein sorting-associated protein 35, helical subcomplex Vps35-C"/>
    <property type="match status" value="1"/>
</dbReference>
<evidence type="ECO:0000256" key="9">
    <source>
        <dbReference type="ARBA" id="ARBA00023136"/>
    </source>
</evidence>